<protein>
    <recommendedName>
        <fullName evidence="9">t-SNARE coiled-coil homology domain-containing protein</fullName>
    </recommendedName>
</protein>
<evidence type="ECO:0000256" key="5">
    <source>
        <dbReference type="ARBA" id="ARBA00023136"/>
    </source>
</evidence>
<dbReference type="EMBL" id="MU864935">
    <property type="protein sequence ID" value="KAK4465996.1"/>
    <property type="molecule type" value="Genomic_DNA"/>
</dbReference>
<evidence type="ECO:0000256" key="3">
    <source>
        <dbReference type="ARBA" id="ARBA00022927"/>
    </source>
</evidence>
<keyword evidence="8" id="KW-1133">Transmembrane helix</keyword>
<evidence type="ECO:0000256" key="6">
    <source>
        <dbReference type="SAM" id="Coils"/>
    </source>
</evidence>
<comment type="subcellular location">
    <subcellularLocation>
        <location evidence="1">Endomembrane system</location>
    </subcellularLocation>
</comment>
<evidence type="ECO:0000259" key="9">
    <source>
        <dbReference type="PROSITE" id="PS50192"/>
    </source>
</evidence>
<evidence type="ECO:0000313" key="11">
    <source>
        <dbReference type="Proteomes" id="UP001321749"/>
    </source>
</evidence>
<dbReference type="AlphaFoldDB" id="A0AAV9I4W3"/>
<dbReference type="FunFam" id="1.20.5.110:FF:000060">
    <property type="entry name" value="SNARE complex subunit (Syn8)"/>
    <property type="match status" value="1"/>
</dbReference>
<dbReference type="GO" id="GO:0006896">
    <property type="term" value="P:Golgi to vacuole transport"/>
    <property type="evidence" value="ECO:0007669"/>
    <property type="project" value="UniProtKB-ARBA"/>
</dbReference>
<feature type="transmembrane region" description="Helical" evidence="8">
    <location>
        <begin position="255"/>
        <end position="273"/>
    </location>
</feature>
<accession>A0AAV9I4W3</accession>
<evidence type="ECO:0000313" key="10">
    <source>
        <dbReference type="EMBL" id="KAK4465996.1"/>
    </source>
</evidence>
<evidence type="ECO:0000256" key="1">
    <source>
        <dbReference type="ARBA" id="ARBA00004308"/>
    </source>
</evidence>
<keyword evidence="5 8" id="KW-0472">Membrane</keyword>
<reference evidence="10" key="2">
    <citation type="submission" date="2023-06" db="EMBL/GenBank/DDBJ databases">
        <authorList>
            <consortium name="Lawrence Berkeley National Laboratory"/>
            <person name="Mondo S.J."/>
            <person name="Hensen N."/>
            <person name="Bonometti L."/>
            <person name="Westerberg I."/>
            <person name="Brannstrom I.O."/>
            <person name="Guillou S."/>
            <person name="Cros-Aarteil S."/>
            <person name="Calhoun S."/>
            <person name="Haridas S."/>
            <person name="Kuo A."/>
            <person name="Pangilinan J."/>
            <person name="Riley R."/>
            <person name="Labutti K."/>
            <person name="Andreopoulos B."/>
            <person name="Lipzen A."/>
            <person name="Chen C."/>
            <person name="Yanf M."/>
            <person name="Daum C."/>
            <person name="Ng V."/>
            <person name="Clum A."/>
            <person name="Steindorff A."/>
            <person name="Ohm R."/>
            <person name="Martin F."/>
            <person name="Silar P."/>
            <person name="Natvig D."/>
            <person name="Lalanne C."/>
            <person name="Gautier V."/>
            <person name="Ament-Velasquez S.L."/>
            <person name="Kruys A."/>
            <person name="Hutchinson M.I."/>
            <person name="Powell A.J."/>
            <person name="Barry K."/>
            <person name="Miller A.N."/>
            <person name="Grigoriev I.V."/>
            <person name="Debuchy R."/>
            <person name="Gladieux P."/>
            <person name="Thoren M.H."/>
            <person name="Johannesson H."/>
        </authorList>
    </citation>
    <scope>NUCLEOTIDE SEQUENCE</scope>
    <source>
        <strain evidence="10">PSN324</strain>
    </source>
</reference>
<dbReference type="Gene3D" id="1.20.5.110">
    <property type="match status" value="1"/>
</dbReference>
<feature type="compositionally biased region" description="Polar residues" evidence="7">
    <location>
        <begin position="145"/>
        <end position="154"/>
    </location>
</feature>
<dbReference type="InterPro" id="IPR000727">
    <property type="entry name" value="T_SNARE_dom"/>
</dbReference>
<keyword evidence="4 6" id="KW-0175">Coiled coil</keyword>
<dbReference type="GO" id="GO:0005768">
    <property type="term" value="C:endosome"/>
    <property type="evidence" value="ECO:0007669"/>
    <property type="project" value="UniProtKB-ARBA"/>
</dbReference>
<evidence type="ECO:0000256" key="8">
    <source>
        <dbReference type="SAM" id="Phobius"/>
    </source>
</evidence>
<comment type="caution">
    <text evidence="10">The sequence shown here is derived from an EMBL/GenBank/DDBJ whole genome shotgun (WGS) entry which is preliminary data.</text>
</comment>
<sequence length="274" mass="30156">MSNPNALLLLADHIKLSLLERQRAKKLNLASDSQDGHISRSLDQFQEGLDALEKEVQRLQESGDDVKAATVSSTLTSLRKQQADLVAQFQSRSSSSTPQPSITKPNDPSLAADFAHAQSSTSAAGPGAAKKAVRFSSPDQDLEAQRSTLFNQPYTDVPDDDTAGYRDEADQMDNTQIHAYHQRILDEQDAQLDSLSHSIGRQRELSMQIGNELDEHVIMLDESERAADRQASALDRARRQVGRIARGDDGDNGRHMAIIVILIIILVLLIVILK</sequence>
<gene>
    <name evidence="10" type="ORF">QBC42DRAFT_335969</name>
</gene>
<evidence type="ECO:0000256" key="4">
    <source>
        <dbReference type="ARBA" id="ARBA00023054"/>
    </source>
</evidence>
<organism evidence="10 11">
    <name type="scientific">Cladorrhinum samala</name>
    <dbReference type="NCBI Taxonomy" id="585594"/>
    <lineage>
        <taxon>Eukaryota</taxon>
        <taxon>Fungi</taxon>
        <taxon>Dikarya</taxon>
        <taxon>Ascomycota</taxon>
        <taxon>Pezizomycotina</taxon>
        <taxon>Sordariomycetes</taxon>
        <taxon>Sordariomycetidae</taxon>
        <taxon>Sordariales</taxon>
        <taxon>Podosporaceae</taxon>
        <taxon>Cladorrhinum</taxon>
    </lineage>
</organism>
<feature type="coiled-coil region" evidence="6">
    <location>
        <begin position="42"/>
        <end position="69"/>
    </location>
</feature>
<dbReference type="GO" id="GO:0061025">
    <property type="term" value="P:membrane fusion"/>
    <property type="evidence" value="ECO:0007669"/>
    <property type="project" value="UniProtKB-ARBA"/>
</dbReference>
<evidence type="ECO:0000256" key="2">
    <source>
        <dbReference type="ARBA" id="ARBA00022448"/>
    </source>
</evidence>
<name>A0AAV9I4W3_9PEZI</name>
<dbReference type="SMART" id="SM00397">
    <property type="entry name" value="t_SNARE"/>
    <property type="match status" value="1"/>
</dbReference>
<feature type="compositionally biased region" description="Low complexity" evidence="7">
    <location>
        <begin position="90"/>
        <end position="101"/>
    </location>
</feature>
<dbReference type="Proteomes" id="UP001321749">
    <property type="component" value="Unassembled WGS sequence"/>
</dbReference>
<keyword evidence="11" id="KW-1185">Reference proteome</keyword>
<dbReference type="GO" id="GO:0015031">
    <property type="term" value="P:protein transport"/>
    <property type="evidence" value="ECO:0007669"/>
    <property type="project" value="UniProtKB-KW"/>
</dbReference>
<dbReference type="PROSITE" id="PS50192">
    <property type="entry name" value="T_SNARE"/>
    <property type="match status" value="1"/>
</dbReference>
<keyword evidence="3" id="KW-0653">Protein transport</keyword>
<proteinExistence type="predicted"/>
<dbReference type="CDD" id="cd15859">
    <property type="entry name" value="SNARE_SYN8"/>
    <property type="match status" value="1"/>
</dbReference>
<keyword evidence="8" id="KW-0812">Transmembrane</keyword>
<feature type="domain" description="T-SNARE coiled-coil homology" evidence="9">
    <location>
        <begin position="182"/>
        <end position="244"/>
    </location>
</feature>
<feature type="region of interest" description="Disordered" evidence="7">
    <location>
        <begin position="86"/>
        <end position="167"/>
    </location>
</feature>
<dbReference type="SUPFAM" id="SSF58038">
    <property type="entry name" value="SNARE fusion complex"/>
    <property type="match status" value="1"/>
</dbReference>
<reference evidence="10" key="1">
    <citation type="journal article" date="2023" name="Mol. Phylogenet. Evol.">
        <title>Genome-scale phylogeny and comparative genomics of the fungal order Sordariales.</title>
        <authorList>
            <person name="Hensen N."/>
            <person name="Bonometti L."/>
            <person name="Westerberg I."/>
            <person name="Brannstrom I.O."/>
            <person name="Guillou S."/>
            <person name="Cros-Aarteil S."/>
            <person name="Calhoun S."/>
            <person name="Haridas S."/>
            <person name="Kuo A."/>
            <person name="Mondo S."/>
            <person name="Pangilinan J."/>
            <person name="Riley R."/>
            <person name="LaButti K."/>
            <person name="Andreopoulos B."/>
            <person name="Lipzen A."/>
            <person name="Chen C."/>
            <person name="Yan M."/>
            <person name="Daum C."/>
            <person name="Ng V."/>
            <person name="Clum A."/>
            <person name="Steindorff A."/>
            <person name="Ohm R.A."/>
            <person name="Martin F."/>
            <person name="Silar P."/>
            <person name="Natvig D.O."/>
            <person name="Lalanne C."/>
            <person name="Gautier V."/>
            <person name="Ament-Velasquez S.L."/>
            <person name="Kruys A."/>
            <person name="Hutchinson M.I."/>
            <person name="Powell A.J."/>
            <person name="Barry K."/>
            <person name="Miller A.N."/>
            <person name="Grigoriev I.V."/>
            <person name="Debuchy R."/>
            <person name="Gladieux P."/>
            <person name="Hiltunen Thoren M."/>
            <person name="Johannesson H."/>
        </authorList>
    </citation>
    <scope>NUCLEOTIDE SEQUENCE</scope>
    <source>
        <strain evidence="10">PSN324</strain>
    </source>
</reference>
<evidence type="ECO:0000256" key="7">
    <source>
        <dbReference type="SAM" id="MobiDB-lite"/>
    </source>
</evidence>
<keyword evidence="2" id="KW-0813">Transport</keyword>